<dbReference type="RefSeq" id="WP_114469528.1">
    <property type="nucleotide sequence ID" value="NZ_QPJK01000005.1"/>
</dbReference>
<gene>
    <name evidence="2" type="ORF">DES41_105172</name>
</gene>
<dbReference type="InterPro" id="IPR045767">
    <property type="entry name" value="DUF6134"/>
</dbReference>
<feature type="signal peptide" evidence="1">
    <location>
        <begin position="1"/>
        <end position="24"/>
    </location>
</feature>
<dbReference type="AlphaFoldDB" id="A0A368XQI1"/>
<evidence type="ECO:0008006" key="4">
    <source>
        <dbReference type="Google" id="ProtNLM"/>
    </source>
</evidence>
<dbReference type="Pfam" id="PF19630">
    <property type="entry name" value="DUF6134"/>
    <property type="match status" value="1"/>
</dbReference>
<sequence>MAWGAWIAWAAALFLAALPGVAAAQDFEVTLDGKPIGTHRFTLGGTPQARTVRSEAMFAVKLLGLTVYRYRHVASEQWRGDCLAALQAETDDDGKTGKVVARTAGDALEVDGPSGTLSLPGCAMSFAYWHPAMRTQTQLLNAQTGRYEAVRVRRMDSGTVEVRGQPQPAERWRIEGPEQPVDVWYAPSGAWIGLDSTVAGGRLLRYRLR</sequence>
<proteinExistence type="predicted"/>
<keyword evidence="3" id="KW-1185">Reference proteome</keyword>
<evidence type="ECO:0000313" key="2">
    <source>
        <dbReference type="EMBL" id="RCW70231.1"/>
    </source>
</evidence>
<dbReference type="Proteomes" id="UP000252884">
    <property type="component" value="Unassembled WGS sequence"/>
</dbReference>
<evidence type="ECO:0000256" key="1">
    <source>
        <dbReference type="SAM" id="SignalP"/>
    </source>
</evidence>
<feature type="chain" id="PRO_5016596345" description="DUF3108 domain-containing protein" evidence="1">
    <location>
        <begin position="25"/>
        <end position="209"/>
    </location>
</feature>
<dbReference type="OrthoDB" id="5761531at2"/>
<evidence type="ECO:0000313" key="3">
    <source>
        <dbReference type="Proteomes" id="UP000252884"/>
    </source>
</evidence>
<protein>
    <recommendedName>
        <fullName evidence="4">DUF3108 domain-containing protein</fullName>
    </recommendedName>
</protein>
<dbReference type="EMBL" id="QPJK01000005">
    <property type="protein sequence ID" value="RCW70231.1"/>
    <property type="molecule type" value="Genomic_DNA"/>
</dbReference>
<accession>A0A368XQI1</accession>
<keyword evidence="1" id="KW-0732">Signal</keyword>
<comment type="caution">
    <text evidence="2">The sequence shown here is derived from an EMBL/GenBank/DDBJ whole genome shotgun (WGS) entry which is preliminary data.</text>
</comment>
<organism evidence="2 3">
    <name type="scientific">Pseudorhodoferax soli</name>
    <dbReference type="NCBI Taxonomy" id="545864"/>
    <lineage>
        <taxon>Bacteria</taxon>
        <taxon>Pseudomonadati</taxon>
        <taxon>Pseudomonadota</taxon>
        <taxon>Betaproteobacteria</taxon>
        <taxon>Burkholderiales</taxon>
        <taxon>Comamonadaceae</taxon>
    </lineage>
</organism>
<reference evidence="2 3" key="1">
    <citation type="submission" date="2018-07" db="EMBL/GenBank/DDBJ databases">
        <title>Genomic Encyclopedia of Type Strains, Phase IV (KMG-IV): sequencing the most valuable type-strain genomes for metagenomic binning, comparative biology and taxonomic classification.</title>
        <authorList>
            <person name="Goeker M."/>
        </authorList>
    </citation>
    <scope>NUCLEOTIDE SEQUENCE [LARGE SCALE GENOMIC DNA]</scope>
    <source>
        <strain evidence="2 3">DSM 21634</strain>
    </source>
</reference>
<name>A0A368XQI1_9BURK</name>